<dbReference type="SUPFAM" id="SSF52540">
    <property type="entry name" value="P-loop containing nucleoside triphosphate hydrolases"/>
    <property type="match status" value="1"/>
</dbReference>
<keyword evidence="6" id="KW-1185">Reference proteome</keyword>
<evidence type="ECO:0000256" key="2">
    <source>
        <dbReference type="ARBA" id="ARBA00022679"/>
    </source>
</evidence>
<dbReference type="RefSeq" id="XP_015696595.1">
    <property type="nucleotide sequence ID" value="XM_015841109.1"/>
</dbReference>
<reference evidence="5" key="1">
    <citation type="journal article" date="2013" name="Nat. Commun.">
        <title>Whole-genome sequencing of Oryza brachyantha reveals mechanisms underlying Oryza genome evolution.</title>
        <authorList>
            <person name="Chen J."/>
            <person name="Huang Q."/>
            <person name="Gao D."/>
            <person name="Wang J."/>
            <person name="Lang Y."/>
            <person name="Liu T."/>
            <person name="Li B."/>
            <person name="Bai Z."/>
            <person name="Luis Goicoechea J."/>
            <person name="Liang C."/>
            <person name="Chen C."/>
            <person name="Zhang W."/>
            <person name="Sun S."/>
            <person name="Liao Y."/>
            <person name="Zhang X."/>
            <person name="Yang L."/>
            <person name="Song C."/>
            <person name="Wang M."/>
            <person name="Shi J."/>
            <person name="Liu G."/>
            <person name="Liu J."/>
            <person name="Zhou H."/>
            <person name="Zhou W."/>
            <person name="Yu Q."/>
            <person name="An N."/>
            <person name="Chen Y."/>
            <person name="Cai Q."/>
            <person name="Wang B."/>
            <person name="Liu B."/>
            <person name="Min J."/>
            <person name="Huang Y."/>
            <person name="Wu H."/>
            <person name="Li Z."/>
            <person name="Zhang Y."/>
            <person name="Yin Y."/>
            <person name="Song W."/>
            <person name="Jiang J."/>
            <person name="Jackson S.A."/>
            <person name="Wing R.A."/>
            <person name="Wang J."/>
            <person name="Chen M."/>
        </authorList>
    </citation>
    <scope>NUCLEOTIDE SEQUENCE [LARGE SCALE GENOMIC DNA]</scope>
    <source>
        <strain evidence="5">cv. IRGC 101232</strain>
    </source>
</reference>
<dbReference type="InterPro" id="IPR027417">
    <property type="entry name" value="P-loop_NTPase"/>
</dbReference>
<comment type="similarity">
    <text evidence="1 3">Belongs to the sulfotransferase 1 family.</text>
</comment>
<organism evidence="5">
    <name type="scientific">Oryza brachyantha</name>
    <name type="common">malo sina</name>
    <dbReference type="NCBI Taxonomy" id="4533"/>
    <lineage>
        <taxon>Eukaryota</taxon>
        <taxon>Viridiplantae</taxon>
        <taxon>Streptophyta</taxon>
        <taxon>Embryophyta</taxon>
        <taxon>Tracheophyta</taxon>
        <taxon>Spermatophyta</taxon>
        <taxon>Magnoliopsida</taxon>
        <taxon>Liliopsida</taxon>
        <taxon>Poales</taxon>
        <taxon>Poaceae</taxon>
        <taxon>BOP clade</taxon>
        <taxon>Oryzoideae</taxon>
        <taxon>Oryzeae</taxon>
        <taxon>Oryzinae</taxon>
        <taxon>Oryza</taxon>
    </lineage>
</organism>
<evidence type="ECO:0000259" key="4">
    <source>
        <dbReference type="Pfam" id="PF00685"/>
    </source>
</evidence>
<proteinExistence type="inferred from homology"/>
<dbReference type="Gene3D" id="3.40.50.300">
    <property type="entry name" value="P-loop containing nucleotide triphosphate hydrolases"/>
    <property type="match status" value="1"/>
</dbReference>
<dbReference type="InterPro" id="IPR000863">
    <property type="entry name" value="Sulfotransferase_dom"/>
</dbReference>
<dbReference type="eggNOG" id="KOG1584">
    <property type="taxonomic scope" value="Eukaryota"/>
</dbReference>
<gene>
    <name evidence="5" type="primary">LOC102710617</name>
</gene>
<dbReference type="EnsemblPlants" id="OB09G11480.1">
    <property type="protein sequence ID" value="OB09G11480.1"/>
    <property type="gene ID" value="OB09G11480"/>
</dbReference>
<evidence type="ECO:0000313" key="5">
    <source>
        <dbReference type="EnsemblPlants" id="OB09G11480.1"/>
    </source>
</evidence>
<dbReference type="HOGENOM" id="CLU_027239_0_3_1"/>
<keyword evidence="2 3" id="KW-0808">Transferase</keyword>
<dbReference type="OMA" id="WGCYFEY"/>
<sequence length="327" mass="37710">MAQVPSERDECPPEHASLGSLKEFISKLPTREGWSGPIVLYKDYWFRPQLLENILLAQKNYNPRSEDIILATQPKSGTTWLKALSFTIINRSHYGFSDHPLLTRHPQHVVPFIEIPLKGKHISYVESLPSPRLLATHMPLSFIPAVSNQQSYRVVYICRDPKDVFVSRWYFENKIFDDVKLDMGNTFDMFCQGISPYGPFWSHFLEYWKASIETPERVMFLKYEDLKSDPVQVVKKLAHFFSVPFTREEEAGGVLEQVVKLCDFETLASLKVNQNGETRHDNKIQIDNSVFFRKGTVGDWVNLMSEEMGARLDQIVQDKLQGSGLTF</sequence>
<evidence type="ECO:0000256" key="3">
    <source>
        <dbReference type="RuleBase" id="RU361155"/>
    </source>
</evidence>
<dbReference type="Gramene" id="OB09G11480.1">
    <property type="protein sequence ID" value="OB09G11480.1"/>
    <property type="gene ID" value="OB09G11480"/>
</dbReference>
<dbReference type="Pfam" id="PF00685">
    <property type="entry name" value="Sulfotransfer_1"/>
    <property type="match status" value="1"/>
</dbReference>
<protein>
    <recommendedName>
        <fullName evidence="3">Sulfotransferase</fullName>
        <ecNumber evidence="3">2.8.2.-</ecNumber>
    </recommendedName>
</protein>
<dbReference type="PANTHER" id="PTHR11783">
    <property type="entry name" value="SULFOTRANSFERASE SULT"/>
    <property type="match status" value="1"/>
</dbReference>
<dbReference type="KEGG" id="obr:102710617"/>
<dbReference type="OrthoDB" id="205623at2759"/>
<accession>J3MVW9</accession>
<name>J3MVW9_ORYBR</name>
<feature type="domain" description="Sulfotransferase" evidence="4">
    <location>
        <begin position="66"/>
        <end position="324"/>
    </location>
</feature>
<evidence type="ECO:0000256" key="1">
    <source>
        <dbReference type="ARBA" id="ARBA00005771"/>
    </source>
</evidence>
<dbReference type="EC" id="2.8.2.-" evidence="3"/>
<dbReference type="AlphaFoldDB" id="J3MVW9"/>
<dbReference type="GeneID" id="102710617"/>
<reference evidence="5" key="2">
    <citation type="submission" date="2013-04" db="UniProtKB">
        <authorList>
            <consortium name="EnsemblPlants"/>
        </authorList>
    </citation>
    <scope>IDENTIFICATION</scope>
</reference>
<dbReference type="GO" id="GO:0008146">
    <property type="term" value="F:sulfotransferase activity"/>
    <property type="evidence" value="ECO:0007669"/>
    <property type="project" value="InterPro"/>
</dbReference>
<evidence type="ECO:0000313" key="6">
    <source>
        <dbReference type="Proteomes" id="UP000006038"/>
    </source>
</evidence>
<dbReference type="Proteomes" id="UP000006038">
    <property type="component" value="Chromosome 9"/>
</dbReference>